<dbReference type="EMBL" id="QMFB01000007">
    <property type="protein sequence ID" value="RAV20570.1"/>
    <property type="molecule type" value="Genomic_DNA"/>
</dbReference>
<evidence type="ECO:0000256" key="3">
    <source>
        <dbReference type="ARBA" id="ARBA00023287"/>
    </source>
</evidence>
<keyword evidence="5" id="KW-1185">Reference proteome</keyword>
<name>A0A329MLT7_9BACL</name>
<comment type="caution">
    <text evidence="4">The sequence shown here is derived from an EMBL/GenBank/DDBJ whole genome shotgun (WGS) entry which is preliminary data.</text>
</comment>
<dbReference type="InterPro" id="IPR045584">
    <property type="entry name" value="Pilin-like"/>
</dbReference>
<organism evidence="4 5">
    <name type="scientific">Paenibacillus contaminans</name>
    <dbReference type="NCBI Taxonomy" id="450362"/>
    <lineage>
        <taxon>Bacteria</taxon>
        <taxon>Bacillati</taxon>
        <taxon>Bacillota</taxon>
        <taxon>Bacilli</taxon>
        <taxon>Bacillales</taxon>
        <taxon>Paenibacillaceae</taxon>
        <taxon>Paenibacillus</taxon>
    </lineage>
</organism>
<comment type="subcellular location">
    <subcellularLocation>
        <location evidence="1">Cell surface</location>
    </subcellularLocation>
</comment>
<dbReference type="Pfam" id="PF07963">
    <property type="entry name" value="N_methyl"/>
    <property type="match status" value="1"/>
</dbReference>
<sequence length="128" mass="13427">MAIMSTKLKLFKNQKGMTLIELLAVVVILGILAAIAGTVIVKSFDNAKKNADATSIKVITDAAQRYVMETNPNDSALSSITVTSLVSAGYLPSKPEAKEDSAKPAFKLTVTKSGGNYTFAVVTDATGN</sequence>
<dbReference type="GO" id="GO:0015627">
    <property type="term" value="C:type II protein secretion system complex"/>
    <property type="evidence" value="ECO:0007669"/>
    <property type="project" value="InterPro"/>
</dbReference>
<dbReference type="GO" id="GO:0015628">
    <property type="term" value="P:protein secretion by the type II secretion system"/>
    <property type="evidence" value="ECO:0007669"/>
    <property type="project" value="InterPro"/>
</dbReference>
<keyword evidence="2" id="KW-0488">Methylation</keyword>
<dbReference type="InterPro" id="IPR000983">
    <property type="entry name" value="Bac_GSPG_pilin"/>
</dbReference>
<accession>A0A329MLT7</accession>
<keyword evidence="3" id="KW-0178">Competence</keyword>
<dbReference type="PROSITE" id="PS00409">
    <property type="entry name" value="PROKAR_NTER_METHYL"/>
    <property type="match status" value="1"/>
</dbReference>
<dbReference type="NCBIfam" id="TIGR02532">
    <property type="entry name" value="IV_pilin_GFxxxE"/>
    <property type="match status" value="1"/>
</dbReference>
<dbReference type="GO" id="GO:0009986">
    <property type="term" value="C:cell surface"/>
    <property type="evidence" value="ECO:0007669"/>
    <property type="project" value="UniProtKB-SubCell"/>
</dbReference>
<protein>
    <recommendedName>
        <fullName evidence="6">Prepilin-type cleavage/methylation domain-containing protein</fullName>
    </recommendedName>
</protein>
<dbReference type="OrthoDB" id="2644943at2"/>
<evidence type="ECO:0000256" key="1">
    <source>
        <dbReference type="ARBA" id="ARBA00004241"/>
    </source>
</evidence>
<dbReference type="GO" id="GO:0030420">
    <property type="term" value="P:establishment of competence for transformation"/>
    <property type="evidence" value="ECO:0007669"/>
    <property type="project" value="UniProtKB-KW"/>
</dbReference>
<reference evidence="4 5" key="1">
    <citation type="journal article" date="2009" name="Int. J. Syst. Evol. Microbiol.">
        <title>Paenibacillus contaminans sp. nov., isolated from a contaminated laboratory plate.</title>
        <authorList>
            <person name="Chou J.H."/>
            <person name="Lee J.H."/>
            <person name="Lin M.C."/>
            <person name="Chang P.S."/>
            <person name="Arun A.B."/>
            <person name="Young C.C."/>
            <person name="Chen W.M."/>
        </authorList>
    </citation>
    <scope>NUCLEOTIDE SEQUENCE [LARGE SCALE GENOMIC DNA]</scope>
    <source>
        <strain evidence="4 5">CKOBP-6</strain>
    </source>
</reference>
<evidence type="ECO:0000313" key="5">
    <source>
        <dbReference type="Proteomes" id="UP000250369"/>
    </source>
</evidence>
<dbReference type="AlphaFoldDB" id="A0A329MLT7"/>
<dbReference type="Proteomes" id="UP000250369">
    <property type="component" value="Unassembled WGS sequence"/>
</dbReference>
<dbReference type="SUPFAM" id="SSF54523">
    <property type="entry name" value="Pili subunits"/>
    <property type="match status" value="1"/>
</dbReference>
<evidence type="ECO:0000256" key="2">
    <source>
        <dbReference type="ARBA" id="ARBA00022481"/>
    </source>
</evidence>
<dbReference type="PRINTS" id="PR00813">
    <property type="entry name" value="BCTERIALGSPG"/>
</dbReference>
<dbReference type="Gene3D" id="3.30.700.10">
    <property type="entry name" value="Glycoprotein, Type 4 Pilin"/>
    <property type="match status" value="1"/>
</dbReference>
<gene>
    <name evidence="4" type="ORF">DQG23_13725</name>
</gene>
<evidence type="ECO:0000313" key="4">
    <source>
        <dbReference type="EMBL" id="RAV20570.1"/>
    </source>
</evidence>
<evidence type="ECO:0008006" key="6">
    <source>
        <dbReference type="Google" id="ProtNLM"/>
    </source>
</evidence>
<proteinExistence type="predicted"/>
<dbReference type="InterPro" id="IPR012902">
    <property type="entry name" value="N_methyl_site"/>
</dbReference>
<dbReference type="RefSeq" id="WP_113031427.1">
    <property type="nucleotide sequence ID" value="NZ_QMFB01000007.1"/>
</dbReference>